<accession>A0ABU5RVY2</accession>
<evidence type="ECO:0000313" key="1">
    <source>
        <dbReference type="EMBL" id="MEA5391928.1"/>
    </source>
</evidence>
<protein>
    <submittedName>
        <fullName evidence="1">DUF2459 domain-containing protein</fullName>
    </submittedName>
</protein>
<dbReference type="RefSeq" id="WP_323305908.1">
    <property type="nucleotide sequence ID" value="NZ_JAYGHX010000007.1"/>
</dbReference>
<organism evidence="1 2">
    <name type="scientific">Cyanobium gracile UHCC 0139</name>
    <dbReference type="NCBI Taxonomy" id="3110308"/>
    <lineage>
        <taxon>Bacteria</taxon>
        <taxon>Bacillati</taxon>
        <taxon>Cyanobacteriota</taxon>
        <taxon>Cyanophyceae</taxon>
        <taxon>Synechococcales</taxon>
        <taxon>Prochlorococcaceae</taxon>
        <taxon>Cyanobium</taxon>
    </lineage>
</organism>
<gene>
    <name evidence="1" type="ORF">VB738_11745</name>
</gene>
<comment type="caution">
    <text evidence="1">The sequence shown here is derived from an EMBL/GenBank/DDBJ whole genome shotgun (WGS) entry which is preliminary data.</text>
</comment>
<dbReference type="Proteomes" id="UP001304461">
    <property type="component" value="Unassembled WGS sequence"/>
</dbReference>
<dbReference type="InterPro" id="IPR011727">
    <property type="entry name" value="CHP02117"/>
</dbReference>
<keyword evidence="2" id="KW-1185">Reference proteome</keyword>
<proteinExistence type="predicted"/>
<name>A0ABU5RVY2_9CYAN</name>
<sequence>MPFLPVLLELVGRPLLQSVVVPEPRAAQVRLPQPPPGSYTVLVADWGHHTSIVVQQPPGWRLGPPGAEAAPFLEVAWGDRRYFHGGERSPQAVVAALLLPTESVLFLAGHPDPPRLAGTVAVQHRQVEAITLRALLSALERSARRDRDGERLAPLPPRPGQRGRFFPAHAAYLWSRNCNWWTVQRLREAGLASAPTGVVVAAQVPGRLRGFRPVAQDKSSSPTVSVALHTRRMVGLSP</sequence>
<dbReference type="Pfam" id="PF09601">
    <property type="entry name" value="DUF2459"/>
    <property type="match status" value="1"/>
</dbReference>
<dbReference type="EMBL" id="JAYGHX010000007">
    <property type="protein sequence ID" value="MEA5391928.1"/>
    <property type="molecule type" value="Genomic_DNA"/>
</dbReference>
<reference evidence="1 2" key="1">
    <citation type="submission" date="2023-12" db="EMBL/GenBank/DDBJ databases">
        <title>Baltic Sea Cyanobacteria.</title>
        <authorList>
            <person name="Delbaje E."/>
            <person name="Fewer D.P."/>
            <person name="Shishido T.K."/>
        </authorList>
    </citation>
    <scope>NUCLEOTIDE SEQUENCE [LARGE SCALE GENOMIC DNA]</scope>
    <source>
        <strain evidence="1 2">UHCC 0139</strain>
    </source>
</reference>
<evidence type="ECO:0000313" key="2">
    <source>
        <dbReference type="Proteomes" id="UP001304461"/>
    </source>
</evidence>